<comment type="caution">
    <text evidence="1">The sequence shown here is derived from an EMBL/GenBank/DDBJ whole genome shotgun (WGS) entry which is preliminary data.</text>
</comment>
<protein>
    <submittedName>
        <fullName evidence="1">Asparaginase</fullName>
    </submittedName>
</protein>
<dbReference type="InterPro" id="IPR010349">
    <property type="entry name" value="Asparaginase_II"/>
</dbReference>
<dbReference type="Pfam" id="PF06089">
    <property type="entry name" value="Asparaginase_II"/>
    <property type="match status" value="1"/>
</dbReference>
<dbReference type="Proteomes" id="UP000546126">
    <property type="component" value="Unassembled WGS sequence"/>
</dbReference>
<accession>A0A7Y6ITF1</accession>
<gene>
    <name evidence="1" type="ORF">HT134_28665</name>
</gene>
<proteinExistence type="predicted"/>
<dbReference type="PANTHER" id="PTHR42110">
    <property type="entry name" value="L-ASPARAGINASE, PUTATIVE (AFU_ORTHOLOGUE AFUA_3G11890)-RELATED"/>
    <property type="match status" value="1"/>
</dbReference>
<evidence type="ECO:0000313" key="2">
    <source>
        <dbReference type="Proteomes" id="UP000546126"/>
    </source>
</evidence>
<evidence type="ECO:0000313" key="1">
    <source>
        <dbReference type="EMBL" id="NUW44066.1"/>
    </source>
</evidence>
<keyword evidence="2" id="KW-1185">Reference proteome</keyword>
<organism evidence="1 2">
    <name type="scientific">Nonomuraea rhodomycinica</name>
    <dbReference type="NCBI Taxonomy" id="1712872"/>
    <lineage>
        <taxon>Bacteria</taxon>
        <taxon>Bacillati</taxon>
        <taxon>Actinomycetota</taxon>
        <taxon>Actinomycetes</taxon>
        <taxon>Streptosporangiales</taxon>
        <taxon>Streptosporangiaceae</taxon>
        <taxon>Nonomuraea</taxon>
    </lineage>
</organism>
<dbReference type="PANTHER" id="PTHR42110:SF1">
    <property type="entry name" value="L-ASPARAGINASE, PUTATIVE (AFU_ORTHOLOGUE AFUA_3G11890)-RELATED"/>
    <property type="match status" value="1"/>
</dbReference>
<dbReference type="EMBL" id="JABWGO010000008">
    <property type="protein sequence ID" value="NUW44066.1"/>
    <property type="molecule type" value="Genomic_DNA"/>
</dbReference>
<reference evidence="1 2" key="1">
    <citation type="submission" date="2020-06" db="EMBL/GenBank/DDBJ databases">
        <authorList>
            <person name="Chanama M."/>
        </authorList>
    </citation>
    <scope>NUCLEOTIDE SEQUENCE [LARGE SCALE GENOMIC DNA]</scope>
    <source>
        <strain evidence="1 2">TBRC6557</strain>
    </source>
</reference>
<sequence>MVDSTAPDPAPSSLAVLAEVVRSGFTESVHYGSAVGLGPSGHAEVALGPVDAPVLPRSSTKPFQALACLTAGAALAGPRLAIAAGSHTGEDFHVRVAGEILADYGLGFDALACPPSWPEDQATAHGLVRQGLGPTRERMNCSGKHAAMLAASVANDWDVRSYLSADHPLQQRVRSVTEELAGEKAAHVAVDGCGAPLFGLSLTGLARAVRALVTAAPGSGPRQVADAMRTHPEYVGGTGHQNTELMRALPGALVKGGAEGVLVVALGSGHAVAVKVIDGSPRATTAVALAVLRRMGVDVSGAEEFERVDVLGGGVPVGRIVTPLRSPR</sequence>
<name>A0A7Y6ITF1_9ACTN</name>
<dbReference type="RefSeq" id="WP_175603582.1">
    <property type="nucleotide sequence ID" value="NZ_JABWGO010000008.1"/>
</dbReference>
<dbReference type="AlphaFoldDB" id="A0A7Y6ITF1"/>